<dbReference type="Gene3D" id="3.20.20.70">
    <property type="entry name" value="Aldolase class I"/>
    <property type="match status" value="1"/>
</dbReference>
<dbReference type="Proteomes" id="UP000061432">
    <property type="component" value="Chromosome"/>
</dbReference>
<keyword evidence="5" id="KW-0560">Oxidoreductase</keyword>
<dbReference type="PATRIC" id="fig|270351.10.peg.2852"/>
<accession>A0A0C6F0M9</accession>
<keyword evidence="2" id="KW-0285">Flavoprotein</keyword>
<evidence type="ECO:0000256" key="6">
    <source>
        <dbReference type="SAM" id="MobiDB-lite"/>
    </source>
</evidence>
<sequence length="373" mass="40823">MSSPALFQPLRLDGLELENRIIVAPMCQYSARDGEATDWHMMHLGQLAMSGSGLLTLEATAVSPEARITHGDLGLWDDGTERALAKVLDAVRDYAPVPICIQIAHAGRKASSEAPWRGGQQVAPDSPHGWLTEAPSPLAHAEGEVAPRMLDREDMKRIRDGFAATARRAARLGIEAAEIHAAHGYLLHQFLSPLANRRSDEYGGSLENRMRFPLEVFDAVREAFPAGNPVWARVSATDWVEEGWEVEQTIAFTQALKARGAAAIHVSTGGVSPRQKIAIGPGYQVPFAERVRAATDLVTIAVGLITEPRQAEAILVEGKADAVSLARALLYDPRWPWHAAAELGARVRAPKQYWRSQPHHLKDLFKEASFGQR</sequence>
<protein>
    <submittedName>
        <fullName evidence="8">NADH:flavin oxidoreductases, Old Yellow Enzyme family</fullName>
    </submittedName>
</protein>
<gene>
    <name evidence="8" type="primary">nemA</name>
    <name evidence="8" type="ORF">Maq22A_c14785</name>
</gene>
<dbReference type="STRING" id="270351.Maq22A_c14785"/>
<dbReference type="Pfam" id="PF00724">
    <property type="entry name" value="Oxidored_FMN"/>
    <property type="match status" value="1"/>
</dbReference>
<dbReference type="SUPFAM" id="SSF51395">
    <property type="entry name" value="FMN-linked oxidoreductases"/>
    <property type="match status" value="1"/>
</dbReference>
<dbReference type="InterPro" id="IPR001155">
    <property type="entry name" value="OxRdtase_FMN_N"/>
</dbReference>
<dbReference type="PANTHER" id="PTHR43303">
    <property type="entry name" value="NADPH DEHYDROGENASE C23G7.10C-RELATED"/>
    <property type="match status" value="1"/>
</dbReference>
<dbReference type="GO" id="GO:0003959">
    <property type="term" value="F:NADPH dehydrogenase activity"/>
    <property type="evidence" value="ECO:0007669"/>
    <property type="project" value="InterPro"/>
</dbReference>
<evidence type="ECO:0000259" key="7">
    <source>
        <dbReference type="Pfam" id="PF00724"/>
    </source>
</evidence>
<dbReference type="PANTHER" id="PTHR43303:SF4">
    <property type="entry name" value="NADPH DEHYDROGENASE C23G7.10C-RELATED"/>
    <property type="match status" value="1"/>
</dbReference>
<evidence type="ECO:0000313" key="9">
    <source>
        <dbReference type="Proteomes" id="UP000061432"/>
    </source>
</evidence>
<dbReference type="EMBL" id="AP014704">
    <property type="protein sequence ID" value="BAQ46131.1"/>
    <property type="molecule type" value="Genomic_DNA"/>
</dbReference>
<keyword evidence="4" id="KW-0521">NADP</keyword>
<dbReference type="GO" id="GO:0050661">
    <property type="term" value="F:NADP binding"/>
    <property type="evidence" value="ECO:0007669"/>
    <property type="project" value="InterPro"/>
</dbReference>
<feature type="region of interest" description="Disordered" evidence="6">
    <location>
        <begin position="112"/>
        <end position="142"/>
    </location>
</feature>
<comment type="cofactor">
    <cofactor evidence="1">
        <name>FMN</name>
        <dbReference type="ChEBI" id="CHEBI:58210"/>
    </cofactor>
</comment>
<evidence type="ECO:0000256" key="2">
    <source>
        <dbReference type="ARBA" id="ARBA00022630"/>
    </source>
</evidence>
<dbReference type="InterPro" id="IPR044152">
    <property type="entry name" value="YqjM-like"/>
</dbReference>
<dbReference type="OrthoDB" id="9804454at2"/>
<dbReference type="GO" id="GO:0010181">
    <property type="term" value="F:FMN binding"/>
    <property type="evidence" value="ECO:0007669"/>
    <property type="project" value="InterPro"/>
</dbReference>
<reference evidence="8 9" key="1">
    <citation type="journal article" date="2015" name="Genome Announc.">
        <title>Complete Genome Sequence of Methylobacterium aquaticum Strain 22A, Isolated from Racomitrium japonicum Moss.</title>
        <authorList>
            <person name="Tani A."/>
            <person name="Ogura Y."/>
            <person name="Hayashi T."/>
            <person name="Kimbara K."/>
        </authorList>
    </citation>
    <scope>NUCLEOTIDE SEQUENCE [LARGE SCALE GENOMIC DNA]</scope>
    <source>
        <strain evidence="8 9">MA-22A</strain>
    </source>
</reference>
<proteinExistence type="predicted"/>
<dbReference type="CDD" id="cd02932">
    <property type="entry name" value="OYE_YqiM_FMN"/>
    <property type="match status" value="1"/>
</dbReference>
<dbReference type="AlphaFoldDB" id="A0A0C6F0M9"/>
<evidence type="ECO:0000313" key="8">
    <source>
        <dbReference type="EMBL" id="BAQ46131.1"/>
    </source>
</evidence>
<organism evidence="8 9">
    <name type="scientific">Methylobacterium aquaticum</name>
    <dbReference type="NCBI Taxonomy" id="270351"/>
    <lineage>
        <taxon>Bacteria</taxon>
        <taxon>Pseudomonadati</taxon>
        <taxon>Pseudomonadota</taxon>
        <taxon>Alphaproteobacteria</taxon>
        <taxon>Hyphomicrobiales</taxon>
        <taxon>Methylobacteriaceae</taxon>
        <taxon>Methylobacterium</taxon>
    </lineage>
</organism>
<evidence type="ECO:0000256" key="3">
    <source>
        <dbReference type="ARBA" id="ARBA00022643"/>
    </source>
</evidence>
<name>A0A0C6F0M9_9HYPH</name>
<evidence type="ECO:0000256" key="4">
    <source>
        <dbReference type="ARBA" id="ARBA00022857"/>
    </source>
</evidence>
<dbReference type="KEGG" id="maqu:Maq22A_c14785"/>
<feature type="domain" description="NADH:flavin oxidoreductase/NADH oxidase N-terminal" evidence="7">
    <location>
        <begin position="6"/>
        <end position="341"/>
    </location>
</feature>
<dbReference type="InterPro" id="IPR013785">
    <property type="entry name" value="Aldolase_TIM"/>
</dbReference>
<keyword evidence="3" id="KW-0288">FMN</keyword>
<reference evidence="9" key="2">
    <citation type="submission" date="2015-01" db="EMBL/GenBank/DDBJ databases">
        <title>Complete genome sequence of Methylobacterium aquaticum strain 22A.</title>
        <authorList>
            <person name="Tani A."/>
            <person name="Ogura Y."/>
            <person name="Hayashi T."/>
        </authorList>
    </citation>
    <scope>NUCLEOTIDE SEQUENCE [LARGE SCALE GENOMIC DNA]</scope>
    <source>
        <strain evidence="9">MA-22A</strain>
    </source>
</reference>
<dbReference type="RefSeq" id="WP_060847328.1">
    <property type="nucleotide sequence ID" value="NZ_AP014704.1"/>
</dbReference>
<evidence type="ECO:0000256" key="1">
    <source>
        <dbReference type="ARBA" id="ARBA00001917"/>
    </source>
</evidence>
<evidence type="ECO:0000256" key="5">
    <source>
        <dbReference type="ARBA" id="ARBA00023002"/>
    </source>
</evidence>